<feature type="transmembrane region" description="Helical" evidence="1">
    <location>
        <begin position="109"/>
        <end position="130"/>
    </location>
</feature>
<feature type="transmembrane region" description="Helical" evidence="1">
    <location>
        <begin position="340"/>
        <end position="363"/>
    </location>
</feature>
<dbReference type="InterPro" id="IPR050879">
    <property type="entry name" value="Acyltransferase_3"/>
</dbReference>
<keyword evidence="1" id="KW-1133">Transmembrane helix</keyword>
<dbReference type="EMBL" id="FNAI01000003">
    <property type="protein sequence ID" value="SDE03403.1"/>
    <property type="molecule type" value="Genomic_DNA"/>
</dbReference>
<feature type="domain" description="Acyltransferase 3" evidence="2">
    <location>
        <begin position="19"/>
        <end position="360"/>
    </location>
</feature>
<dbReference type="Proteomes" id="UP000199072">
    <property type="component" value="Unassembled WGS sequence"/>
</dbReference>
<feature type="transmembrane region" description="Helical" evidence="1">
    <location>
        <begin position="302"/>
        <end position="320"/>
    </location>
</feature>
<feature type="transmembrane region" description="Helical" evidence="1">
    <location>
        <begin position="254"/>
        <end position="271"/>
    </location>
</feature>
<keyword evidence="3" id="KW-0808">Transferase</keyword>
<feature type="transmembrane region" description="Helical" evidence="1">
    <location>
        <begin position="225"/>
        <end position="242"/>
    </location>
</feature>
<dbReference type="PANTHER" id="PTHR23028">
    <property type="entry name" value="ACETYLTRANSFERASE"/>
    <property type="match status" value="1"/>
</dbReference>
<dbReference type="PANTHER" id="PTHR23028:SF53">
    <property type="entry name" value="ACYL_TRANSF_3 DOMAIN-CONTAINING PROTEIN"/>
    <property type="match status" value="1"/>
</dbReference>
<evidence type="ECO:0000313" key="4">
    <source>
        <dbReference type="Proteomes" id="UP000199072"/>
    </source>
</evidence>
<dbReference type="STRING" id="1391627.SAMN05216464_103407"/>
<dbReference type="Pfam" id="PF01757">
    <property type="entry name" value="Acyl_transf_3"/>
    <property type="match status" value="1"/>
</dbReference>
<dbReference type="OrthoDB" id="290051at2"/>
<feature type="transmembrane region" description="Helical" evidence="1">
    <location>
        <begin position="163"/>
        <end position="183"/>
    </location>
</feature>
<dbReference type="GO" id="GO:0016787">
    <property type="term" value="F:hydrolase activity"/>
    <property type="evidence" value="ECO:0007669"/>
    <property type="project" value="UniProtKB-KW"/>
</dbReference>
<gene>
    <name evidence="3" type="ORF">SAMN05216464_103407</name>
</gene>
<dbReference type="GO" id="GO:0016747">
    <property type="term" value="F:acyltransferase activity, transferring groups other than amino-acyl groups"/>
    <property type="evidence" value="ECO:0007669"/>
    <property type="project" value="InterPro"/>
</dbReference>
<dbReference type="InterPro" id="IPR002656">
    <property type="entry name" value="Acyl_transf_3_dom"/>
</dbReference>
<feature type="transmembrane region" description="Helical" evidence="1">
    <location>
        <begin position="21"/>
        <end position="43"/>
    </location>
</feature>
<evidence type="ECO:0000259" key="2">
    <source>
        <dbReference type="Pfam" id="PF01757"/>
    </source>
</evidence>
<feature type="transmembrane region" description="Helical" evidence="1">
    <location>
        <begin position="63"/>
        <end position="88"/>
    </location>
</feature>
<keyword evidence="1" id="KW-0812">Transmembrane</keyword>
<evidence type="ECO:0000313" key="3">
    <source>
        <dbReference type="EMBL" id="SDE03403.1"/>
    </source>
</evidence>
<feature type="transmembrane region" description="Helical" evidence="1">
    <location>
        <begin position="277"/>
        <end position="295"/>
    </location>
</feature>
<reference evidence="3 4" key="1">
    <citation type="submission" date="2016-10" db="EMBL/GenBank/DDBJ databases">
        <authorList>
            <person name="de Groot N.N."/>
        </authorList>
    </citation>
    <scope>NUCLEOTIDE SEQUENCE [LARGE SCALE GENOMIC DNA]</scope>
    <source>
        <strain evidence="3 4">47C3B</strain>
    </source>
</reference>
<organism evidence="3 4">
    <name type="scientific">Mucilaginibacter pineti</name>
    <dbReference type="NCBI Taxonomy" id="1391627"/>
    <lineage>
        <taxon>Bacteria</taxon>
        <taxon>Pseudomonadati</taxon>
        <taxon>Bacteroidota</taxon>
        <taxon>Sphingobacteriia</taxon>
        <taxon>Sphingobacteriales</taxon>
        <taxon>Sphingobacteriaceae</taxon>
        <taxon>Mucilaginibacter</taxon>
    </lineage>
</organism>
<accession>A0A1G6ZLV5</accession>
<keyword evidence="3" id="KW-0012">Acyltransferase</keyword>
<sequence length="384" mass="44327">MARLIQVIILILLVHHLKKIDLLRGIAIILVFLFHCHLILFGANGSGISDMNYAAPGFSLKMILINFSPTALGWTGVPLFFIISGFLIHLGFLKNNESFNSLTFFSKRFWRIYITYWFSLCVFIIARHFLVKNAGKVDLTDLLLHTLTLHNLSDRYFYSINPAYWSLAVEVQLYLIYPLFLYIRKIIGIKKSFMLITGGSILLVALGILFADFNTLYIYSKNTLLLWYVWVAGAYYAEVIFLPGKQLISKNSILYFLIAFFMLTLSVGFHFTAHFSFYLATLAWIIFFDWILYAKSINVNNILSKFLISTGLCSYSFYLIHQPFLEQLLGVFGLWSGSRLHILSIVPAFLSILFISYILYATIEKSSIRLGYKLRKRRFSEPKE</sequence>
<feature type="transmembrane region" description="Helical" evidence="1">
    <location>
        <begin position="195"/>
        <end position="219"/>
    </location>
</feature>
<dbReference type="AlphaFoldDB" id="A0A1G6ZLV5"/>
<evidence type="ECO:0000256" key="1">
    <source>
        <dbReference type="SAM" id="Phobius"/>
    </source>
</evidence>
<keyword evidence="1" id="KW-0472">Membrane</keyword>
<dbReference type="GO" id="GO:0000271">
    <property type="term" value="P:polysaccharide biosynthetic process"/>
    <property type="evidence" value="ECO:0007669"/>
    <property type="project" value="TreeGrafter"/>
</dbReference>
<dbReference type="RefSeq" id="WP_091148512.1">
    <property type="nucleotide sequence ID" value="NZ_FNAI01000003.1"/>
</dbReference>
<keyword evidence="4" id="KW-1185">Reference proteome</keyword>
<protein>
    <submittedName>
        <fullName evidence="3">Peptidoglycan/LPS O-acetylase OafA/YrhL, contains acyltransferase and SGNH-hydrolase domains</fullName>
    </submittedName>
</protein>
<keyword evidence="3" id="KW-0378">Hydrolase</keyword>
<dbReference type="GO" id="GO:0016020">
    <property type="term" value="C:membrane"/>
    <property type="evidence" value="ECO:0007669"/>
    <property type="project" value="TreeGrafter"/>
</dbReference>
<proteinExistence type="predicted"/>
<name>A0A1G6ZLV5_9SPHI</name>